<evidence type="ECO:0008006" key="3">
    <source>
        <dbReference type="Google" id="ProtNLM"/>
    </source>
</evidence>
<dbReference type="InterPro" id="IPR038883">
    <property type="entry name" value="AN11006-like"/>
</dbReference>
<protein>
    <recommendedName>
        <fullName evidence="3">F-box domain-containing protein</fullName>
    </recommendedName>
</protein>
<comment type="caution">
    <text evidence="1">The sequence shown here is derived from an EMBL/GenBank/DDBJ whole genome shotgun (WGS) entry which is preliminary data.</text>
</comment>
<gene>
    <name evidence="1" type="ORF">EAE98_009937</name>
</gene>
<dbReference type="GeneID" id="62236708"/>
<dbReference type="EMBL" id="RCSX01000032">
    <property type="protein sequence ID" value="KAF7917909.1"/>
    <property type="molecule type" value="Genomic_DNA"/>
</dbReference>
<dbReference type="RefSeq" id="XP_038806021.1">
    <property type="nucleotide sequence ID" value="XM_038957558.1"/>
</dbReference>
<accession>A0ABQ7I9Y0</accession>
<dbReference type="Proteomes" id="UP000783213">
    <property type="component" value="Unassembled WGS sequence"/>
</dbReference>
<evidence type="ECO:0000313" key="1">
    <source>
        <dbReference type="EMBL" id="KAF7917909.1"/>
    </source>
</evidence>
<evidence type="ECO:0000313" key="2">
    <source>
        <dbReference type="Proteomes" id="UP000783213"/>
    </source>
</evidence>
<dbReference type="PANTHER" id="PTHR42085">
    <property type="entry name" value="F-BOX DOMAIN-CONTAINING PROTEIN"/>
    <property type="match status" value="1"/>
</dbReference>
<organism evidence="1 2">
    <name type="scientific">Botrytis deweyae</name>
    <dbReference type="NCBI Taxonomy" id="2478750"/>
    <lineage>
        <taxon>Eukaryota</taxon>
        <taxon>Fungi</taxon>
        <taxon>Dikarya</taxon>
        <taxon>Ascomycota</taxon>
        <taxon>Pezizomycotina</taxon>
        <taxon>Leotiomycetes</taxon>
        <taxon>Helotiales</taxon>
        <taxon>Sclerotiniaceae</taxon>
        <taxon>Botrytis</taxon>
    </lineage>
</organism>
<dbReference type="PANTHER" id="PTHR42085:SF8">
    <property type="entry name" value="F-BOX DOMAIN-CONTAINING PROTEIN"/>
    <property type="match status" value="1"/>
</dbReference>
<keyword evidence="2" id="KW-1185">Reference proteome</keyword>
<proteinExistence type="predicted"/>
<name>A0ABQ7I9Y0_9HELO</name>
<sequence>MREFKVSSSRTKLPRQRIGETRWTELKSKKVLRSLPFPIYLHAGRQRPPPSWCVERDLMTEEDDSKRPKIQIGPASAPQRLLQRDDKCFAFFSLPPEVRNQIHNLLAPTPQYVMVNYQPHECRWRQQNHIRYKQWTKGGIFYQQQYPVTRLWLVSRQFYHETKHIGQSGWSCNTFAFKNDSVATKFVCHVSLQQANSIQNISFGTIDSTTEVCSYNWSKLSGLRLITICEHWSSRMPHIEQLIKANRLRFGATFELDLKFKYTSKEDMNRIFLQKCALKSTYRARNYRLSGEERSLCSKEDWR</sequence>
<reference evidence="1 2" key="1">
    <citation type="journal article" date="2020" name="Genome Biol. Evol.">
        <title>Comparative genomics of Sclerotiniaceae.</title>
        <authorList>
            <person name="Valero Jimenez C.A."/>
            <person name="Steentjes M."/>
            <person name="Scholten O.E."/>
            <person name="Van Kan J.A.L."/>
        </authorList>
    </citation>
    <scope>NUCLEOTIDE SEQUENCE [LARGE SCALE GENOMIC DNA]</scope>
    <source>
        <strain evidence="1 2">B1</strain>
    </source>
</reference>